<proteinExistence type="predicted"/>
<organism evidence="2 3">
    <name type="scientific">Paractinoplanes ovalisporus</name>
    <dbReference type="NCBI Taxonomy" id="2810368"/>
    <lineage>
        <taxon>Bacteria</taxon>
        <taxon>Bacillati</taxon>
        <taxon>Actinomycetota</taxon>
        <taxon>Actinomycetes</taxon>
        <taxon>Micromonosporales</taxon>
        <taxon>Micromonosporaceae</taxon>
        <taxon>Paractinoplanes</taxon>
    </lineage>
</organism>
<feature type="transmembrane region" description="Helical" evidence="1">
    <location>
        <begin position="43"/>
        <end position="61"/>
    </location>
</feature>
<name>A0ABS2ACK4_9ACTN</name>
<keyword evidence="1" id="KW-0472">Membrane</keyword>
<evidence type="ECO:0000313" key="2">
    <source>
        <dbReference type="EMBL" id="MBM2617533.1"/>
    </source>
</evidence>
<dbReference type="RefSeq" id="WP_203377565.1">
    <property type="nucleotide sequence ID" value="NZ_JAENHP010000005.1"/>
</dbReference>
<accession>A0ABS2ACK4</accession>
<gene>
    <name evidence="2" type="ORF">JIG36_18420</name>
</gene>
<evidence type="ECO:0000313" key="3">
    <source>
        <dbReference type="Proteomes" id="UP000632138"/>
    </source>
</evidence>
<feature type="transmembrane region" description="Helical" evidence="1">
    <location>
        <begin position="12"/>
        <end position="31"/>
    </location>
</feature>
<reference evidence="2 3" key="1">
    <citation type="submission" date="2021-01" db="EMBL/GenBank/DDBJ databases">
        <title>Actinoplanes sp. nov. LDG1-06 isolated from lichen.</title>
        <authorList>
            <person name="Saeng-In P."/>
            <person name="Phongsopitanun W."/>
            <person name="Kanchanasin P."/>
            <person name="Yuki M."/>
            <person name="Kudo T."/>
            <person name="Ohkuma M."/>
            <person name="Tanasupawat S."/>
        </authorList>
    </citation>
    <scope>NUCLEOTIDE SEQUENCE [LARGE SCALE GENOMIC DNA]</scope>
    <source>
        <strain evidence="2 3">LDG1-06</strain>
    </source>
</reference>
<evidence type="ECO:0008006" key="4">
    <source>
        <dbReference type="Google" id="ProtNLM"/>
    </source>
</evidence>
<keyword evidence="1" id="KW-1133">Transmembrane helix</keyword>
<dbReference type="EMBL" id="JAENHP010000005">
    <property type="protein sequence ID" value="MBM2617533.1"/>
    <property type="molecule type" value="Genomic_DNA"/>
</dbReference>
<sequence>MERRASPRGPVGRSLIATLVFAAAVVPGWTLGTLAERYTGSALLDWVVTCAWAAAAVRVLAPRASYRPRDAWLGLIPVYNWYLVCVLGWRVALLPFRDWEPRDDELWRARWLTGDLIGYWRADPVAVAPRAASVPAGSRRSR</sequence>
<evidence type="ECO:0000256" key="1">
    <source>
        <dbReference type="SAM" id="Phobius"/>
    </source>
</evidence>
<protein>
    <recommendedName>
        <fullName evidence="4">Integral membrane protein</fullName>
    </recommendedName>
</protein>
<keyword evidence="3" id="KW-1185">Reference proteome</keyword>
<dbReference type="Proteomes" id="UP000632138">
    <property type="component" value="Unassembled WGS sequence"/>
</dbReference>
<feature type="transmembrane region" description="Helical" evidence="1">
    <location>
        <begin position="73"/>
        <end position="92"/>
    </location>
</feature>
<comment type="caution">
    <text evidence="2">The sequence shown here is derived from an EMBL/GenBank/DDBJ whole genome shotgun (WGS) entry which is preliminary data.</text>
</comment>
<keyword evidence="1" id="KW-0812">Transmembrane</keyword>